<feature type="compositionally biased region" description="Low complexity" evidence="1">
    <location>
        <begin position="439"/>
        <end position="473"/>
    </location>
</feature>
<evidence type="ECO:0000256" key="1">
    <source>
        <dbReference type="SAM" id="MobiDB-lite"/>
    </source>
</evidence>
<dbReference type="InterPro" id="IPR051412">
    <property type="entry name" value="Formin_Homology_Diaphanous_sf"/>
</dbReference>
<dbReference type="HOGENOM" id="CLU_370129_0_0_1"/>
<dbReference type="PANTHER" id="PTHR45691">
    <property type="entry name" value="PROTEIN DIAPHANOUS"/>
    <property type="match status" value="1"/>
</dbReference>
<accession>W9C9Y7</accession>
<feature type="compositionally biased region" description="Low complexity" evidence="1">
    <location>
        <begin position="195"/>
        <end position="206"/>
    </location>
</feature>
<comment type="caution">
    <text evidence="2">The sequence shown here is derived from an EMBL/GenBank/DDBJ whole genome shotgun (WGS) entry which is preliminary data.</text>
</comment>
<feature type="compositionally biased region" description="Pro residues" evidence="1">
    <location>
        <begin position="542"/>
        <end position="586"/>
    </location>
</feature>
<name>W9C9Y7_SCLBF</name>
<organism evidence="2 3">
    <name type="scientific">Sclerotinia borealis (strain F-4128)</name>
    <dbReference type="NCBI Taxonomy" id="1432307"/>
    <lineage>
        <taxon>Eukaryota</taxon>
        <taxon>Fungi</taxon>
        <taxon>Dikarya</taxon>
        <taxon>Ascomycota</taxon>
        <taxon>Pezizomycotina</taxon>
        <taxon>Leotiomycetes</taxon>
        <taxon>Helotiales</taxon>
        <taxon>Sclerotiniaceae</taxon>
        <taxon>Sclerotinia</taxon>
    </lineage>
</organism>
<reference evidence="2 3" key="1">
    <citation type="journal article" date="2014" name="Genome Announc.">
        <title>Draft genome sequence of Sclerotinia borealis, a psychrophilic plant pathogenic fungus.</title>
        <authorList>
            <person name="Mardanov A.V."/>
            <person name="Beletsky A.V."/>
            <person name="Kadnikov V.V."/>
            <person name="Ignatov A.N."/>
            <person name="Ravin N.V."/>
        </authorList>
    </citation>
    <scope>NUCLEOTIDE SEQUENCE [LARGE SCALE GENOMIC DNA]</scope>
    <source>
        <strain evidence="3">F-4157</strain>
    </source>
</reference>
<gene>
    <name evidence="2" type="ORF">SBOR_6932</name>
</gene>
<dbReference type="GO" id="GO:0030041">
    <property type="term" value="P:actin filament polymerization"/>
    <property type="evidence" value="ECO:0007669"/>
    <property type="project" value="TreeGrafter"/>
</dbReference>
<dbReference type="PANTHER" id="PTHR45691:SF6">
    <property type="entry name" value="PROTEIN DIAPHANOUS"/>
    <property type="match status" value="1"/>
</dbReference>
<protein>
    <recommendedName>
        <fullName evidence="4">Ubiquitin-like domain-containing protein</fullName>
    </recommendedName>
</protein>
<feature type="region of interest" description="Disordered" evidence="1">
    <location>
        <begin position="128"/>
        <end position="220"/>
    </location>
</feature>
<feature type="compositionally biased region" description="Polar residues" evidence="1">
    <location>
        <begin position="374"/>
        <end position="413"/>
    </location>
</feature>
<dbReference type="AlphaFoldDB" id="W9C9Y7"/>
<dbReference type="EMBL" id="AYSA01000367">
    <property type="protein sequence ID" value="ESZ92671.1"/>
    <property type="molecule type" value="Genomic_DNA"/>
</dbReference>
<feature type="region of interest" description="Disordered" evidence="1">
    <location>
        <begin position="348"/>
        <end position="413"/>
    </location>
</feature>
<sequence length="752" mass="82651">MAYYEFPRNAFSEGDDEDDDSSVLVAEAYRPCKTLYVTTTTGTITLPRVSPIHRIESTKATLINTLMARKAIPHPRYECAISYAGRELEDTEKLESCRIGDEATVNALLWQKDCNTLDRTRHMIEAAGSSDGLDDGQKAKSSKRVRSVLDLSESEEDDRKPDTVLKRAPASKKHKSVRFADEGDDVIYPPPPSLSKPSTSRTSSPKEYVMSGGLKRGNTPDADVLDFHDSLVRNVPARDHLPRRQSIEELSRNSMLKSPSPFCIHAKSDRLKNDSLEYPSVRRDNSRRELYINTDGSINPDYPPPRIEHRPLRIEDGISPTAVRSAPQNASLKPLTSNLYPAVRNTIYLRPPGTRPASRPLPRSSKLELLDPSHASTSPSLTHTAFPRSQQTPSAGSSKDSPLSYPPQTTSSPLTADLLYKRFHSLQAPTTTPKSILKPSCTPSPQLPQPSSTLQPPISSFSKPSRQSSKPPSALQKLNSYFTKAPSPPLPPPPQPKYPLSRQTPLRTPSYFPQPTIRNSTTSDYFQAAPLKITPSHSKLYPPHPPLPSPSPSPSPSPPPPPRPHSSIKPPSPPFQFSHRPPPPPSNRSDNSSSPSPSPNTIPDDLQDNPPPNSNSRTIPQSKVPPSPPFSPLHFPRLHSTSLSPLFHPRLRSLSPSSPSSASLSLPKRNFKLPHLPLFYNYFPSPLSSNPRSPSPPLSPPSPPPPPIPQYTTHPSTLSPTPKPSKTHSSFLPSHKPFSQQNTLLFAPCASL</sequence>
<dbReference type="OrthoDB" id="3548282at2759"/>
<feature type="region of interest" description="Disordered" evidence="1">
    <location>
        <begin position="430"/>
        <end position="667"/>
    </location>
</feature>
<evidence type="ECO:0008006" key="4">
    <source>
        <dbReference type="Google" id="ProtNLM"/>
    </source>
</evidence>
<dbReference type="GO" id="GO:0005884">
    <property type="term" value="C:actin filament"/>
    <property type="evidence" value="ECO:0007669"/>
    <property type="project" value="TreeGrafter"/>
</dbReference>
<feature type="compositionally biased region" description="Polar residues" evidence="1">
    <location>
        <begin position="501"/>
        <end position="525"/>
    </location>
</feature>
<evidence type="ECO:0000313" key="3">
    <source>
        <dbReference type="Proteomes" id="UP000019487"/>
    </source>
</evidence>
<evidence type="ECO:0000313" key="2">
    <source>
        <dbReference type="EMBL" id="ESZ92671.1"/>
    </source>
</evidence>
<dbReference type="STRING" id="1432307.W9C9Y7"/>
<proteinExistence type="predicted"/>
<dbReference type="Proteomes" id="UP000019487">
    <property type="component" value="Unassembled WGS sequence"/>
</dbReference>
<feature type="compositionally biased region" description="Pro residues" evidence="1">
    <location>
        <begin position="486"/>
        <end position="497"/>
    </location>
</feature>
<feature type="compositionally biased region" description="Pro residues" evidence="1">
    <location>
        <begin position="693"/>
        <end position="709"/>
    </location>
</feature>
<feature type="compositionally biased region" description="Low complexity" evidence="1">
    <location>
        <begin position="632"/>
        <end position="667"/>
    </location>
</feature>
<feature type="region of interest" description="Disordered" evidence="1">
    <location>
        <begin position="684"/>
        <end position="737"/>
    </location>
</feature>
<keyword evidence="3" id="KW-1185">Reference proteome</keyword>